<name>A0AAW2TL07_9LAMI</name>
<dbReference type="InterPro" id="IPR005162">
    <property type="entry name" value="Retrotrans_gag_dom"/>
</dbReference>
<dbReference type="EMBL" id="JACGWN010000014">
    <property type="protein sequence ID" value="KAL0405094.1"/>
    <property type="molecule type" value="Genomic_DNA"/>
</dbReference>
<sequence length="281" mass="31111">MPPKATQALEEAIAALSDHLSDRLVSMEQRQDSLVATVSDIQQQLAALAFVSSFQPSSAIPSLPPFLVAPLAALKPPKLLLQPFDGFAPSIGSFMPINISGSIRFPLPSALTSFFFYMKGEALNWFKWMYTNRQLSSWDAFVHDLELHFGPSTFDNHQVVLFKLRQRGLVAEFQVEFERVCNGVVVLPLEAILNCFLSGLHADIQRELAVLQPSSLSQAFGLARLVESKPLDGRPPRLPLPAPLPSPPLLPARRFSLAELQDRRAKGLCFHCDEKFGLGHK</sequence>
<feature type="domain" description="Retrotransposon gag" evidence="1">
    <location>
        <begin position="114"/>
        <end position="201"/>
    </location>
</feature>
<dbReference type="Pfam" id="PF03732">
    <property type="entry name" value="Retrotrans_gag"/>
    <property type="match status" value="1"/>
</dbReference>
<gene>
    <name evidence="2" type="ORF">Slati_3823300</name>
</gene>
<proteinExistence type="predicted"/>
<comment type="caution">
    <text evidence="2">The sequence shown here is derived from an EMBL/GenBank/DDBJ whole genome shotgun (WGS) entry which is preliminary data.</text>
</comment>
<evidence type="ECO:0000313" key="2">
    <source>
        <dbReference type="EMBL" id="KAL0405094.1"/>
    </source>
</evidence>
<accession>A0AAW2TL07</accession>
<reference evidence="2" key="1">
    <citation type="submission" date="2020-06" db="EMBL/GenBank/DDBJ databases">
        <authorList>
            <person name="Li T."/>
            <person name="Hu X."/>
            <person name="Zhang T."/>
            <person name="Song X."/>
            <person name="Zhang H."/>
            <person name="Dai N."/>
            <person name="Sheng W."/>
            <person name="Hou X."/>
            <person name="Wei L."/>
        </authorList>
    </citation>
    <scope>NUCLEOTIDE SEQUENCE</scope>
    <source>
        <strain evidence="2">KEN1</strain>
        <tissue evidence="2">Leaf</tissue>
    </source>
</reference>
<organism evidence="2">
    <name type="scientific">Sesamum latifolium</name>
    <dbReference type="NCBI Taxonomy" id="2727402"/>
    <lineage>
        <taxon>Eukaryota</taxon>
        <taxon>Viridiplantae</taxon>
        <taxon>Streptophyta</taxon>
        <taxon>Embryophyta</taxon>
        <taxon>Tracheophyta</taxon>
        <taxon>Spermatophyta</taxon>
        <taxon>Magnoliopsida</taxon>
        <taxon>eudicotyledons</taxon>
        <taxon>Gunneridae</taxon>
        <taxon>Pentapetalae</taxon>
        <taxon>asterids</taxon>
        <taxon>lamiids</taxon>
        <taxon>Lamiales</taxon>
        <taxon>Pedaliaceae</taxon>
        <taxon>Sesamum</taxon>
    </lineage>
</organism>
<protein>
    <recommendedName>
        <fullName evidence="1">Retrotransposon gag domain-containing protein</fullName>
    </recommendedName>
</protein>
<evidence type="ECO:0000259" key="1">
    <source>
        <dbReference type="Pfam" id="PF03732"/>
    </source>
</evidence>
<reference evidence="2" key="2">
    <citation type="journal article" date="2024" name="Plant">
        <title>Genomic evolution and insights into agronomic trait innovations of Sesamum species.</title>
        <authorList>
            <person name="Miao H."/>
            <person name="Wang L."/>
            <person name="Qu L."/>
            <person name="Liu H."/>
            <person name="Sun Y."/>
            <person name="Le M."/>
            <person name="Wang Q."/>
            <person name="Wei S."/>
            <person name="Zheng Y."/>
            <person name="Lin W."/>
            <person name="Duan Y."/>
            <person name="Cao H."/>
            <person name="Xiong S."/>
            <person name="Wang X."/>
            <person name="Wei L."/>
            <person name="Li C."/>
            <person name="Ma Q."/>
            <person name="Ju M."/>
            <person name="Zhao R."/>
            <person name="Li G."/>
            <person name="Mu C."/>
            <person name="Tian Q."/>
            <person name="Mei H."/>
            <person name="Zhang T."/>
            <person name="Gao T."/>
            <person name="Zhang H."/>
        </authorList>
    </citation>
    <scope>NUCLEOTIDE SEQUENCE</scope>
    <source>
        <strain evidence="2">KEN1</strain>
    </source>
</reference>
<dbReference type="AlphaFoldDB" id="A0AAW2TL07"/>